<sequence>MRLTMFTGPYPVGERLGGVGLRLWELALTLAAEGIETVIAGPPGSAVSWSQPGLRVEVFEEDTWPQLVEDADAVLTTDLPDQRVLLHAHQLGKILVCENATPIEHLDYGQVAGATDPEGVYDDLLERYLLQTWTCDHFLVRSSVERASVLGTLAAIGRLGPSHHTRSRTLHHLLTLLPVGFTDQAAALADAAPVTAGGAELVWSGGIWDYYDTVVLAEALDRMRGAGHPARLRFLYAPPPEQDIAEARRLRAAVDRLDLHELIDYPHGALAHTARDAAVKASKVLVCLARDGAENHTCLRLRLRDALLYRLPVVIDSFGASADWVTQWGIGLAVDTRDPDAVADALTRLVFDTATYQRCLDAIDRARLAHRYQAHIGNLLAFLRTGTRAPDAGSPRQQAAVAQLLRRRPSLIAAPSNPI</sequence>
<dbReference type="OrthoDB" id="3662945at2"/>
<gene>
    <name evidence="1" type="ORF">C1I93_05905</name>
</gene>
<evidence type="ECO:0000313" key="1">
    <source>
        <dbReference type="EMBL" id="PZF99392.1"/>
    </source>
</evidence>
<dbReference type="Gene3D" id="3.40.50.2000">
    <property type="entry name" value="Glycogen Phosphorylase B"/>
    <property type="match status" value="1"/>
</dbReference>
<accession>A0A2W2CLJ4</accession>
<reference evidence="1 2" key="1">
    <citation type="submission" date="2018-01" db="EMBL/GenBank/DDBJ databases">
        <title>Draft genome sequence of Jishengella endophytica.</title>
        <authorList>
            <person name="Sahin N."/>
            <person name="Ay H."/>
            <person name="Saygin H."/>
        </authorList>
    </citation>
    <scope>NUCLEOTIDE SEQUENCE [LARGE SCALE GENOMIC DNA]</scope>
    <source>
        <strain evidence="1 2">DSM 45430</strain>
    </source>
</reference>
<dbReference type="RefSeq" id="WP_111242202.1">
    <property type="nucleotide sequence ID" value="NZ_QXIQ01000038.1"/>
</dbReference>
<proteinExistence type="predicted"/>
<organism evidence="1 2">
    <name type="scientific">Micromonospora endophytica</name>
    <dbReference type="NCBI Taxonomy" id="515350"/>
    <lineage>
        <taxon>Bacteria</taxon>
        <taxon>Bacillati</taxon>
        <taxon>Actinomycetota</taxon>
        <taxon>Actinomycetes</taxon>
        <taxon>Micromonosporales</taxon>
        <taxon>Micromonosporaceae</taxon>
        <taxon>Micromonospora</taxon>
    </lineage>
</organism>
<comment type="caution">
    <text evidence="1">The sequence shown here is derived from an EMBL/GenBank/DDBJ whole genome shotgun (WGS) entry which is preliminary data.</text>
</comment>
<dbReference type="AlphaFoldDB" id="A0A2W2CLJ4"/>
<evidence type="ECO:0000313" key="2">
    <source>
        <dbReference type="Proteomes" id="UP000248627"/>
    </source>
</evidence>
<dbReference type="SUPFAM" id="SSF53756">
    <property type="entry name" value="UDP-Glycosyltransferase/glycogen phosphorylase"/>
    <property type="match status" value="1"/>
</dbReference>
<keyword evidence="2" id="KW-1185">Reference proteome</keyword>
<name>A0A2W2CLJ4_9ACTN</name>
<dbReference type="Proteomes" id="UP000248627">
    <property type="component" value="Unassembled WGS sequence"/>
</dbReference>
<protein>
    <submittedName>
        <fullName evidence="1">Uncharacterized protein</fullName>
    </submittedName>
</protein>
<dbReference type="EMBL" id="POTX01000024">
    <property type="protein sequence ID" value="PZF99392.1"/>
    <property type="molecule type" value="Genomic_DNA"/>
</dbReference>